<comment type="similarity">
    <text evidence="1">Belongs to the TRIM/RBCC family.</text>
</comment>
<dbReference type="Gene3D" id="3.30.160.60">
    <property type="entry name" value="Classic Zinc Finger"/>
    <property type="match status" value="1"/>
</dbReference>
<dbReference type="PANTHER" id="PTHR24103">
    <property type="entry name" value="E3 UBIQUITIN-PROTEIN LIGASE TRIM"/>
    <property type="match status" value="1"/>
</dbReference>
<dbReference type="InterPro" id="IPR018957">
    <property type="entry name" value="Znf_C3HC4_RING-type"/>
</dbReference>
<feature type="domain" description="B box-type" evidence="7">
    <location>
        <begin position="93"/>
        <end position="134"/>
    </location>
</feature>
<dbReference type="GO" id="GO:0008270">
    <property type="term" value="F:zinc ion binding"/>
    <property type="evidence" value="ECO:0007669"/>
    <property type="project" value="UniProtKB-KW"/>
</dbReference>
<evidence type="ECO:0000259" key="6">
    <source>
        <dbReference type="PROSITE" id="PS50089"/>
    </source>
</evidence>
<dbReference type="InterPro" id="IPR013083">
    <property type="entry name" value="Znf_RING/FYVE/PHD"/>
</dbReference>
<evidence type="ECO:0000256" key="3">
    <source>
        <dbReference type="ARBA" id="ARBA00022771"/>
    </source>
</evidence>
<evidence type="ECO:0008006" key="9">
    <source>
        <dbReference type="Google" id="ProtNLM"/>
    </source>
</evidence>
<dbReference type="GeneTree" id="ENSGT01030000234583"/>
<proteinExistence type="inferred from homology"/>
<sequence>AAGGRDRGLEEELTCSICLHLYVDPVLLGCPHTFCRECIVSVWRDGACACPECRRVLPFGSKEEMRKQLEKNFKLASIVDRFCSREKIPHRGTPVFQCGQHGKALAMFCREHGAFVCTDCVTSGAHRGHKLMSAEEVGRQAK</sequence>
<dbReference type="PROSITE" id="PS00518">
    <property type="entry name" value="ZF_RING_1"/>
    <property type="match status" value="1"/>
</dbReference>
<dbReference type="SUPFAM" id="SSF57850">
    <property type="entry name" value="RING/U-box"/>
    <property type="match status" value="1"/>
</dbReference>
<reference evidence="8" key="1">
    <citation type="submission" date="2025-08" db="UniProtKB">
        <authorList>
            <consortium name="Ensembl"/>
        </authorList>
    </citation>
    <scope>IDENTIFICATION</scope>
</reference>
<accession>S4RZQ5</accession>
<evidence type="ECO:0000256" key="2">
    <source>
        <dbReference type="ARBA" id="ARBA00022723"/>
    </source>
</evidence>
<dbReference type="AlphaFoldDB" id="S4RZQ5"/>
<dbReference type="SUPFAM" id="SSF57845">
    <property type="entry name" value="B-box zinc-binding domain"/>
    <property type="match status" value="1"/>
</dbReference>
<evidence type="ECO:0000256" key="4">
    <source>
        <dbReference type="ARBA" id="ARBA00022833"/>
    </source>
</evidence>
<evidence type="ECO:0000259" key="7">
    <source>
        <dbReference type="PROSITE" id="PS50119"/>
    </source>
</evidence>
<dbReference type="PROSITE" id="PS50089">
    <property type="entry name" value="ZF_RING_2"/>
    <property type="match status" value="1"/>
</dbReference>
<dbReference type="STRING" id="7757.ENSPMAP00000010696"/>
<dbReference type="HOGENOM" id="CLU_013137_6_4_1"/>
<dbReference type="InterPro" id="IPR000315">
    <property type="entry name" value="Znf_B-box"/>
</dbReference>
<dbReference type="Ensembl" id="ENSPMAT00000010742.1">
    <property type="protein sequence ID" value="ENSPMAP00000010696.1"/>
    <property type="gene ID" value="ENSPMAG00000009730.1"/>
</dbReference>
<dbReference type="InterPro" id="IPR050143">
    <property type="entry name" value="TRIM/RBCC"/>
</dbReference>
<evidence type="ECO:0000256" key="5">
    <source>
        <dbReference type="PROSITE-ProRule" id="PRU00024"/>
    </source>
</evidence>
<organism evidence="8">
    <name type="scientific">Petromyzon marinus</name>
    <name type="common">Sea lamprey</name>
    <dbReference type="NCBI Taxonomy" id="7757"/>
    <lineage>
        <taxon>Eukaryota</taxon>
        <taxon>Metazoa</taxon>
        <taxon>Chordata</taxon>
        <taxon>Craniata</taxon>
        <taxon>Vertebrata</taxon>
        <taxon>Cyclostomata</taxon>
        <taxon>Hyperoartia</taxon>
        <taxon>Petromyzontiformes</taxon>
        <taxon>Petromyzontidae</taxon>
        <taxon>Petromyzon</taxon>
    </lineage>
</organism>
<protein>
    <recommendedName>
        <fullName evidence="9">RING-type domain-containing protein</fullName>
    </recommendedName>
</protein>
<keyword evidence="3 5" id="KW-0863">Zinc-finger</keyword>
<dbReference type="OMA" id="RECMESH"/>
<dbReference type="InterPro" id="IPR017907">
    <property type="entry name" value="Znf_RING_CS"/>
</dbReference>
<reference evidence="8" key="2">
    <citation type="submission" date="2025-09" db="UniProtKB">
        <authorList>
            <consortium name="Ensembl"/>
        </authorList>
    </citation>
    <scope>IDENTIFICATION</scope>
</reference>
<evidence type="ECO:0000256" key="1">
    <source>
        <dbReference type="ARBA" id="ARBA00008518"/>
    </source>
</evidence>
<name>S4RZQ5_PETMA</name>
<dbReference type="Pfam" id="PF00643">
    <property type="entry name" value="zf-B_box"/>
    <property type="match status" value="1"/>
</dbReference>
<evidence type="ECO:0000313" key="8">
    <source>
        <dbReference type="Ensembl" id="ENSPMAP00000010696.1"/>
    </source>
</evidence>
<dbReference type="Gene3D" id="3.30.40.10">
    <property type="entry name" value="Zinc/RING finger domain, C3HC4 (zinc finger)"/>
    <property type="match status" value="1"/>
</dbReference>
<dbReference type="SMART" id="SM00184">
    <property type="entry name" value="RING"/>
    <property type="match status" value="1"/>
</dbReference>
<keyword evidence="2" id="KW-0479">Metal-binding</keyword>
<feature type="domain" description="RING-type" evidence="6">
    <location>
        <begin position="15"/>
        <end position="54"/>
    </location>
</feature>
<keyword evidence="4" id="KW-0862">Zinc</keyword>
<dbReference type="Pfam" id="PF00097">
    <property type="entry name" value="zf-C3HC4"/>
    <property type="match status" value="1"/>
</dbReference>
<dbReference type="SMART" id="SM00336">
    <property type="entry name" value="BBOX"/>
    <property type="match status" value="1"/>
</dbReference>
<dbReference type="InterPro" id="IPR001841">
    <property type="entry name" value="Znf_RING"/>
</dbReference>
<dbReference type="PROSITE" id="PS50119">
    <property type="entry name" value="ZF_BBOX"/>
    <property type="match status" value="1"/>
</dbReference>